<keyword evidence="9" id="KW-0238">DNA-binding</keyword>
<accession>A0AAV2RSE9</accession>
<evidence type="ECO:0000256" key="7">
    <source>
        <dbReference type="ARBA" id="ARBA00022833"/>
    </source>
</evidence>
<dbReference type="PANTHER" id="PTHR16515">
    <property type="entry name" value="PR DOMAIN ZINC FINGER PROTEIN"/>
    <property type="match status" value="1"/>
</dbReference>
<evidence type="ECO:0000256" key="9">
    <source>
        <dbReference type="ARBA" id="ARBA00023125"/>
    </source>
</evidence>
<evidence type="ECO:0000313" key="14">
    <source>
        <dbReference type="EMBL" id="CAL4132894.1"/>
    </source>
</evidence>
<dbReference type="AlphaFoldDB" id="A0AAV2RSE9"/>
<keyword evidence="10" id="KW-0804">Transcription</keyword>
<keyword evidence="11" id="KW-0539">Nucleus</keyword>
<gene>
    <name evidence="14" type="ORF">MNOR_LOCUS27079</name>
</gene>
<keyword evidence="8" id="KW-0805">Transcription regulation</keyword>
<dbReference type="FunFam" id="3.30.160.60:FF:001255">
    <property type="entry name" value="Zinc finger protein 26"/>
    <property type="match status" value="1"/>
</dbReference>
<keyword evidence="6 12" id="KW-0863">Zinc-finger</keyword>
<feature type="domain" description="C2H2-type" evidence="13">
    <location>
        <begin position="115"/>
        <end position="142"/>
    </location>
</feature>
<dbReference type="GO" id="GO:0003677">
    <property type="term" value="F:DNA binding"/>
    <property type="evidence" value="ECO:0007669"/>
    <property type="project" value="UniProtKB-KW"/>
</dbReference>
<proteinExistence type="inferred from homology"/>
<dbReference type="PANTHER" id="PTHR16515:SF49">
    <property type="entry name" value="GASTRULA ZINC FINGER PROTEIN XLCGF49.1-LIKE-RELATED"/>
    <property type="match status" value="1"/>
</dbReference>
<keyword evidence="7" id="KW-0862">Zinc</keyword>
<dbReference type="SMART" id="SM00355">
    <property type="entry name" value="ZnF_C2H2"/>
    <property type="match status" value="2"/>
</dbReference>
<feature type="domain" description="C2H2-type" evidence="13">
    <location>
        <begin position="87"/>
        <end position="114"/>
    </location>
</feature>
<dbReference type="GO" id="GO:0008270">
    <property type="term" value="F:zinc ion binding"/>
    <property type="evidence" value="ECO:0007669"/>
    <property type="project" value="UniProtKB-KW"/>
</dbReference>
<comment type="similarity">
    <text evidence="3">Belongs to the krueppel C2H2-type zinc-finger protein family.</text>
</comment>
<evidence type="ECO:0000256" key="5">
    <source>
        <dbReference type="ARBA" id="ARBA00022737"/>
    </source>
</evidence>
<evidence type="ECO:0000256" key="8">
    <source>
        <dbReference type="ARBA" id="ARBA00023015"/>
    </source>
</evidence>
<dbReference type="Proteomes" id="UP001497623">
    <property type="component" value="Unassembled WGS sequence"/>
</dbReference>
<dbReference type="EMBL" id="CAXKWB010027953">
    <property type="protein sequence ID" value="CAL4132894.1"/>
    <property type="molecule type" value="Genomic_DNA"/>
</dbReference>
<sequence>MNNLNLIKHEMAPIEITHIEVKKEEHSEVKIEEHSVESAICQYRQTADSDTATYNYNITSGTMPGHIKFNEKTDRESVQVVPRDKSYKCNHCDKTFGRRDNLISHLKTHTVEKPYQCSQCDKAFVQKRSLVVHQRIHTGEKVFQCNQCDKA</sequence>
<keyword evidence="15" id="KW-1185">Reference proteome</keyword>
<evidence type="ECO:0000256" key="1">
    <source>
        <dbReference type="ARBA" id="ARBA00003767"/>
    </source>
</evidence>
<dbReference type="SUPFAM" id="SSF57667">
    <property type="entry name" value="beta-beta-alpha zinc fingers"/>
    <property type="match status" value="1"/>
</dbReference>
<protein>
    <recommendedName>
        <fullName evidence="13">C2H2-type domain-containing protein</fullName>
    </recommendedName>
</protein>
<evidence type="ECO:0000256" key="10">
    <source>
        <dbReference type="ARBA" id="ARBA00023163"/>
    </source>
</evidence>
<keyword evidence="4" id="KW-0479">Metal-binding</keyword>
<feature type="non-terminal residue" evidence="14">
    <location>
        <position position="151"/>
    </location>
</feature>
<evidence type="ECO:0000256" key="4">
    <source>
        <dbReference type="ARBA" id="ARBA00022723"/>
    </source>
</evidence>
<reference evidence="14 15" key="1">
    <citation type="submission" date="2024-05" db="EMBL/GenBank/DDBJ databases">
        <authorList>
            <person name="Wallberg A."/>
        </authorList>
    </citation>
    <scope>NUCLEOTIDE SEQUENCE [LARGE SCALE GENOMIC DNA]</scope>
</reference>
<dbReference type="InterPro" id="IPR036236">
    <property type="entry name" value="Znf_C2H2_sf"/>
</dbReference>
<evidence type="ECO:0000256" key="12">
    <source>
        <dbReference type="PROSITE-ProRule" id="PRU00042"/>
    </source>
</evidence>
<dbReference type="InterPro" id="IPR050331">
    <property type="entry name" value="Zinc_finger"/>
</dbReference>
<evidence type="ECO:0000259" key="13">
    <source>
        <dbReference type="PROSITE" id="PS50157"/>
    </source>
</evidence>
<dbReference type="GO" id="GO:0010468">
    <property type="term" value="P:regulation of gene expression"/>
    <property type="evidence" value="ECO:0007669"/>
    <property type="project" value="TreeGrafter"/>
</dbReference>
<organism evidence="14 15">
    <name type="scientific">Meganyctiphanes norvegica</name>
    <name type="common">Northern krill</name>
    <name type="synonym">Thysanopoda norvegica</name>
    <dbReference type="NCBI Taxonomy" id="48144"/>
    <lineage>
        <taxon>Eukaryota</taxon>
        <taxon>Metazoa</taxon>
        <taxon>Ecdysozoa</taxon>
        <taxon>Arthropoda</taxon>
        <taxon>Crustacea</taxon>
        <taxon>Multicrustacea</taxon>
        <taxon>Malacostraca</taxon>
        <taxon>Eumalacostraca</taxon>
        <taxon>Eucarida</taxon>
        <taxon>Euphausiacea</taxon>
        <taxon>Euphausiidae</taxon>
        <taxon>Meganyctiphanes</taxon>
    </lineage>
</organism>
<evidence type="ECO:0000313" key="15">
    <source>
        <dbReference type="Proteomes" id="UP001497623"/>
    </source>
</evidence>
<dbReference type="PROSITE" id="PS50157">
    <property type="entry name" value="ZINC_FINGER_C2H2_2"/>
    <property type="match status" value="2"/>
</dbReference>
<dbReference type="FunFam" id="3.30.160.60:FF:000367">
    <property type="entry name" value="Zinc finger protein 572"/>
    <property type="match status" value="1"/>
</dbReference>
<dbReference type="PROSITE" id="PS00028">
    <property type="entry name" value="ZINC_FINGER_C2H2_1"/>
    <property type="match status" value="2"/>
</dbReference>
<name>A0AAV2RSE9_MEGNR</name>
<dbReference type="Pfam" id="PF00096">
    <property type="entry name" value="zf-C2H2"/>
    <property type="match status" value="2"/>
</dbReference>
<comment type="caution">
    <text evidence="14">The sequence shown here is derived from an EMBL/GenBank/DDBJ whole genome shotgun (WGS) entry which is preliminary data.</text>
</comment>
<evidence type="ECO:0000256" key="3">
    <source>
        <dbReference type="ARBA" id="ARBA00006991"/>
    </source>
</evidence>
<evidence type="ECO:0000256" key="2">
    <source>
        <dbReference type="ARBA" id="ARBA00004123"/>
    </source>
</evidence>
<dbReference type="InterPro" id="IPR013087">
    <property type="entry name" value="Znf_C2H2_type"/>
</dbReference>
<evidence type="ECO:0000256" key="11">
    <source>
        <dbReference type="ARBA" id="ARBA00023242"/>
    </source>
</evidence>
<evidence type="ECO:0000256" key="6">
    <source>
        <dbReference type="ARBA" id="ARBA00022771"/>
    </source>
</evidence>
<dbReference type="Gene3D" id="3.30.160.60">
    <property type="entry name" value="Classic Zinc Finger"/>
    <property type="match status" value="3"/>
</dbReference>
<comment type="function">
    <text evidence="1">May be involved in transcriptional regulation.</text>
</comment>
<keyword evidence="5" id="KW-0677">Repeat</keyword>
<dbReference type="GO" id="GO:0005634">
    <property type="term" value="C:nucleus"/>
    <property type="evidence" value="ECO:0007669"/>
    <property type="project" value="UniProtKB-SubCell"/>
</dbReference>
<comment type="subcellular location">
    <subcellularLocation>
        <location evidence="2">Nucleus</location>
    </subcellularLocation>
</comment>